<evidence type="ECO:0000313" key="3">
    <source>
        <dbReference type="Proteomes" id="UP000254088"/>
    </source>
</evidence>
<dbReference type="AlphaFoldDB" id="A0A377CE71"/>
<evidence type="ECO:0000256" key="1">
    <source>
        <dbReference type="SAM" id="SignalP"/>
    </source>
</evidence>
<reference evidence="2 3" key="1">
    <citation type="submission" date="2018-06" db="EMBL/GenBank/DDBJ databases">
        <authorList>
            <consortium name="Pathogen Informatics"/>
            <person name="Doyle S."/>
        </authorList>
    </citation>
    <scope>NUCLEOTIDE SEQUENCE [LARGE SCALE GENOMIC DNA]</scope>
    <source>
        <strain evidence="2 3">NCTC10429</strain>
    </source>
</reference>
<organism evidence="2 3">
    <name type="scientific">Escherichia coli</name>
    <dbReference type="NCBI Taxonomy" id="562"/>
    <lineage>
        <taxon>Bacteria</taxon>
        <taxon>Pseudomonadati</taxon>
        <taxon>Pseudomonadota</taxon>
        <taxon>Gammaproteobacteria</taxon>
        <taxon>Enterobacterales</taxon>
        <taxon>Enterobacteriaceae</taxon>
        <taxon>Escherichia</taxon>
    </lineage>
</organism>
<keyword evidence="1" id="KW-0732">Signal</keyword>
<evidence type="ECO:0000313" key="2">
    <source>
        <dbReference type="EMBL" id="STL90873.1"/>
    </source>
</evidence>
<protein>
    <submittedName>
        <fullName evidence="2">Fimbrial-like adhesin protein StcD</fullName>
    </submittedName>
</protein>
<feature type="chain" id="PRO_5016688404" evidence="1">
    <location>
        <begin position="21"/>
        <end position="168"/>
    </location>
</feature>
<proteinExistence type="predicted"/>
<sequence length="168" mass="18645">MEIRIMLFILMMMVMPVSYAACYSELSVQHNLVVQGDFALTQTQMATYEHNFNDSSCVSTNTITPMSPSDIIVGLYNDTIKLNLHFEWTNKNNITLSNNQTSFTSGYSVTVTPAASNAKVNVFCGGGGSVMINGVCDIIQCFIIDTRECRSTISTVFIRWQVMGCMCK</sequence>
<accession>A0A377CE71</accession>
<dbReference type="Proteomes" id="UP000254088">
    <property type="component" value="Unassembled WGS sequence"/>
</dbReference>
<feature type="signal peptide" evidence="1">
    <location>
        <begin position="1"/>
        <end position="20"/>
    </location>
</feature>
<name>A0A377CE71_ECOLX</name>
<dbReference type="EMBL" id="UGEX01000001">
    <property type="protein sequence ID" value="STL90873.1"/>
    <property type="molecule type" value="Genomic_DNA"/>
</dbReference>
<gene>
    <name evidence="2" type="ORF">NCTC10429_02856</name>
</gene>